<dbReference type="AlphaFoldDB" id="A0A412AVB3"/>
<reference evidence="2 3" key="1">
    <citation type="submission" date="2018-08" db="EMBL/GenBank/DDBJ databases">
        <title>A genome reference for cultivated species of the human gut microbiota.</title>
        <authorList>
            <person name="Zou Y."/>
            <person name="Xue W."/>
            <person name="Luo G."/>
        </authorList>
    </citation>
    <scope>NUCLEOTIDE SEQUENCE [LARGE SCALE GENOMIC DNA]</scope>
    <source>
        <strain evidence="2 3">AF28-26</strain>
    </source>
</reference>
<comment type="caution">
    <text evidence="2">The sequence shown here is derived from an EMBL/GenBank/DDBJ whole genome shotgun (WGS) entry which is preliminary data.</text>
</comment>
<dbReference type="EMBL" id="QRTC01000054">
    <property type="protein sequence ID" value="RGQ36366.1"/>
    <property type="molecule type" value="Genomic_DNA"/>
</dbReference>
<name>A0A412AVB3_9FIRM</name>
<proteinExistence type="predicted"/>
<evidence type="ECO:0000259" key="1">
    <source>
        <dbReference type="Pfam" id="PF05272"/>
    </source>
</evidence>
<dbReference type="Proteomes" id="UP000284751">
    <property type="component" value="Unassembled WGS sequence"/>
</dbReference>
<protein>
    <submittedName>
        <fullName evidence="2">Virulence-associated protein E</fullName>
    </submittedName>
</protein>
<dbReference type="InterPro" id="IPR007936">
    <property type="entry name" value="VapE-like_dom"/>
</dbReference>
<sequence>MQYDRKITICTAGSRKAAYWPAQELYLAELWEKLKVPARGTETMAEYLAMKKPRQDELKDVGGYVAGTLENGRRKAAAVTGRDIITLDLDNAPPGGAHDILRRLSALGCGYCAYSTRKHSPAAPRLRVLIPTDRTVSADEYEPLARKTASYIDPSMKVFDPSTFEASRLMYWPSCCSDGEYIYQQEDKPLLSADGVLAQYRDWRAFHLWPQVPGSQQARVKLAAKQGDPEEKGGIVGAFCRTYSIYDALEKYIPGVYVPTEIPGRYTFTGGSTTGGAIIYEDGKFIYSHHATDPAGGRLCNAFDLCRLHLYGSMDDGVKPDTPVNKLPSFVEMRKLAVKDPTVIQKIDQEREQEVTKDFAQLYVKEEAPEDPHWKEKLSRTGANGEIDNTIDNAWIILENDPLLKGRFALNEFANRAEVFGPLPWSKDSGRRQWDDNDNYGLYWYMEKRYRLTNSSKVDGALSLHSRKHSFNEVVEYLQKLKWDGAPRLDTLLIDYLGAADSEYTRAVTRKSFTAAVARAMEPGCKYDQMTVISGPQGIGKSTLLRKMGRKWFSDSVRDFSRIKDTAELLQGVWIVEVGELGAMRGADVNKVKQLMSQQIDRFRAAYARHVKDCPRCCVFFGTSNDREYLQDKTGNRRFWPVDAAVQAPTKSVFNDLEEEVDQLWAEAVTLWSMGEPLFLSGAEEAAARIEQQEHLEKSPWEGTVLDFLEKKVPADWSRRSMQERILYWNGDFQTENLDLVPRDRVCAQEIWCEALGRSLGGMKRSDAIEINGILLPLEGWEKCDKAMRFGCYGAQKGFRKV</sequence>
<dbReference type="InterPro" id="IPR027417">
    <property type="entry name" value="P-loop_NTPase"/>
</dbReference>
<dbReference type="PANTHER" id="PTHR34985">
    <property type="entry name" value="SLR0554 PROTEIN"/>
    <property type="match status" value="1"/>
</dbReference>
<dbReference type="SUPFAM" id="SSF52540">
    <property type="entry name" value="P-loop containing nucleoside triphosphate hydrolases"/>
    <property type="match status" value="1"/>
</dbReference>
<gene>
    <name evidence="2" type="ORF">DWY99_11590</name>
</gene>
<accession>A0A412AVB3</accession>
<evidence type="ECO:0000313" key="3">
    <source>
        <dbReference type="Proteomes" id="UP000284751"/>
    </source>
</evidence>
<dbReference type="PANTHER" id="PTHR34985:SF1">
    <property type="entry name" value="SLR0554 PROTEIN"/>
    <property type="match status" value="1"/>
</dbReference>
<feature type="domain" description="Virulence-associated protein E-like" evidence="1">
    <location>
        <begin position="478"/>
        <end position="695"/>
    </location>
</feature>
<organism evidence="2 3">
    <name type="scientific">[Clostridium] leptum</name>
    <dbReference type="NCBI Taxonomy" id="1535"/>
    <lineage>
        <taxon>Bacteria</taxon>
        <taxon>Bacillati</taxon>
        <taxon>Bacillota</taxon>
        <taxon>Clostridia</taxon>
        <taxon>Eubacteriales</taxon>
        <taxon>Oscillospiraceae</taxon>
        <taxon>Oscillospiraceae incertae sedis</taxon>
    </lineage>
</organism>
<evidence type="ECO:0000313" key="2">
    <source>
        <dbReference type="EMBL" id="RGQ36366.1"/>
    </source>
</evidence>
<dbReference type="Pfam" id="PF05272">
    <property type="entry name" value="VapE-like_dom"/>
    <property type="match status" value="1"/>
</dbReference>